<dbReference type="OrthoDB" id="6495301at2759"/>
<feature type="chain" id="PRO_5016934259" description="BD-FAE-like domain-containing protein" evidence="2">
    <location>
        <begin position="16"/>
        <end position="329"/>
    </location>
</feature>
<keyword evidence="2" id="KW-0732">Signal</keyword>
<evidence type="ECO:0000313" key="5">
    <source>
        <dbReference type="Proteomes" id="UP000253551"/>
    </source>
</evidence>
<dbReference type="STRING" id="4846.A0A367KXK3"/>
<dbReference type="PANTHER" id="PTHR48081">
    <property type="entry name" value="AB HYDROLASE SUPERFAMILY PROTEIN C4A8.06C"/>
    <property type="match status" value="1"/>
</dbReference>
<comment type="caution">
    <text evidence="4">The sequence shown here is derived from an EMBL/GenBank/DDBJ whole genome shotgun (WGS) entry which is preliminary data.</text>
</comment>
<sequence>MFITAGLYLSAWVTCYLEDQVNIPYHPTKVIKINLTLAGQIRNWIRSLPTLASCLYWRYNLDGKRFGEIVSVDVRYNSTGYLDVYHPEKEEKAPILIFVYGDEWFPKHKFLYRVFSNSLRELGYVVVVPDQKYPNDTRDLIHWVYKHAKEINGDPDMIYMMGHGSGAHRIAQVVLADVIEKSKYHHALSHVDGKHDATQPSDFLPQVRGLLLFSGIYDSTIQMIEENGELFSDSLDVLDLWPRIMLLHGQRDKIMPVDQSSKMFNALGHVLPTERRDEVDVRMRLYKRMNHRESVTALMPALFKSSLQTSLKRDIQGFINIPSFQEKTL</sequence>
<dbReference type="SUPFAM" id="SSF53474">
    <property type="entry name" value="alpha/beta-Hydrolases"/>
    <property type="match status" value="1"/>
</dbReference>
<reference evidence="4 5" key="1">
    <citation type="journal article" date="2018" name="G3 (Bethesda)">
        <title>Phylogenetic and Phylogenomic Definition of Rhizopus Species.</title>
        <authorList>
            <person name="Gryganskyi A.P."/>
            <person name="Golan J."/>
            <person name="Dolatabadi S."/>
            <person name="Mondo S."/>
            <person name="Robb S."/>
            <person name="Idnurm A."/>
            <person name="Muszewska A."/>
            <person name="Steczkiewicz K."/>
            <person name="Masonjones S."/>
            <person name="Liao H.L."/>
            <person name="Gajdeczka M.T."/>
            <person name="Anike F."/>
            <person name="Vuek A."/>
            <person name="Anishchenko I.M."/>
            <person name="Voigt K."/>
            <person name="de Hoog G.S."/>
            <person name="Smith M.E."/>
            <person name="Heitman J."/>
            <person name="Vilgalys R."/>
            <person name="Stajich J.E."/>
        </authorList>
    </citation>
    <scope>NUCLEOTIDE SEQUENCE [LARGE SCALE GENOMIC DNA]</scope>
    <source>
        <strain evidence="4 5">LSU 92-RS-03</strain>
    </source>
</reference>
<dbReference type="InterPro" id="IPR050300">
    <property type="entry name" value="GDXG_lipolytic_enzyme"/>
</dbReference>
<evidence type="ECO:0000313" key="4">
    <source>
        <dbReference type="EMBL" id="RCI06877.1"/>
    </source>
</evidence>
<accession>A0A367KXK3</accession>
<dbReference type="Proteomes" id="UP000253551">
    <property type="component" value="Unassembled WGS sequence"/>
</dbReference>
<gene>
    <name evidence="4" type="ORF">CU098_013529</name>
</gene>
<dbReference type="PANTHER" id="PTHR48081:SF33">
    <property type="entry name" value="KYNURENINE FORMAMIDASE"/>
    <property type="match status" value="1"/>
</dbReference>
<evidence type="ECO:0000256" key="1">
    <source>
        <dbReference type="ARBA" id="ARBA00022801"/>
    </source>
</evidence>
<dbReference type="Gene3D" id="3.40.50.1820">
    <property type="entry name" value="alpha/beta hydrolase"/>
    <property type="match status" value="1"/>
</dbReference>
<dbReference type="InterPro" id="IPR029058">
    <property type="entry name" value="AB_hydrolase_fold"/>
</dbReference>
<dbReference type="GO" id="GO:0016787">
    <property type="term" value="F:hydrolase activity"/>
    <property type="evidence" value="ECO:0007669"/>
    <property type="project" value="UniProtKB-KW"/>
</dbReference>
<name>A0A367KXK3_RHIST</name>
<dbReference type="AlphaFoldDB" id="A0A367KXK3"/>
<dbReference type="InterPro" id="IPR049492">
    <property type="entry name" value="BD-FAE-like_dom"/>
</dbReference>
<dbReference type="EMBL" id="PJQM01000071">
    <property type="protein sequence ID" value="RCI06877.1"/>
    <property type="molecule type" value="Genomic_DNA"/>
</dbReference>
<evidence type="ECO:0000256" key="2">
    <source>
        <dbReference type="SAM" id="SignalP"/>
    </source>
</evidence>
<protein>
    <recommendedName>
        <fullName evidence="3">BD-FAE-like domain-containing protein</fullName>
    </recommendedName>
</protein>
<organism evidence="4 5">
    <name type="scientific">Rhizopus stolonifer</name>
    <name type="common">Rhizopus nigricans</name>
    <dbReference type="NCBI Taxonomy" id="4846"/>
    <lineage>
        <taxon>Eukaryota</taxon>
        <taxon>Fungi</taxon>
        <taxon>Fungi incertae sedis</taxon>
        <taxon>Mucoromycota</taxon>
        <taxon>Mucoromycotina</taxon>
        <taxon>Mucoromycetes</taxon>
        <taxon>Mucorales</taxon>
        <taxon>Mucorineae</taxon>
        <taxon>Rhizopodaceae</taxon>
        <taxon>Rhizopus</taxon>
    </lineage>
</organism>
<proteinExistence type="predicted"/>
<dbReference type="Pfam" id="PF20434">
    <property type="entry name" value="BD-FAE"/>
    <property type="match status" value="1"/>
</dbReference>
<feature type="domain" description="BD-FAE-like" evidence="3">
    <location>
        <begin position="82"/>
        <end position="267"/>
    </location>
</feature>
<keyword evidence="5" id="KW-1185">Reference proteome</keyword>
<feature type="signal peptide" evidence="2">
    <location>
        <begin position="1"/>
        <end position="15"/>
    </location>
</feature>
<keyword evidence="1" id="KW-0378">Hydrolase</keyword>
<evidence type="ECO:0000259" key="3">
    <source>
        <dbReference type="Pfam" id="PF20434"/>
    </source>
</evidence>